<dbReference type="AlphaFoldDB" id="A0A8S3Q8I6"/>
<dbReference type="EMBL" id="CAJPWZ010000341">
    <property type="protein sequence ID" value="CAG2190807.1"/>
    <property type="molecule type" value="Genomic_DNA"/>
</dbReference>
<keyword evidence="2" id="KW-0732">Signal</keyword>
<evidence type="ECO:0000256" key="1">
    <source>
        <dbReference type="SAM" id="Phobius"/>
    </source>
</evidence>
<dbReference type="Proteomes" id="UP000683360">
    <property type="component" value="Unassembled WGS sequence"/>
</dbReference>
<keyword evidence="1" id="KW-0472">Membrane</keyword>
<feature type="signal peptide" evidence="2">
    <location>
        <begin position="1"/>
        <end position="17"/>
    </location>
</feature>
<evidence type="ECO:0000313" key="3">
    <source>
        <dbReference type="EMBL" id="CAG2190807.1"/>
    </source>
</evidence>
<reference evidence="3" key="1">
    <citation type="submission" date="2021-03" db="EMBL/GenBank/DDBJ databases">
        <authorList>
            <person name="Bekaert M."/>
        </authorList>
    </citation>
    <scope>NUCLEOTIDE SEQUENCE</scope>
</reference>
<protein>
    <submittedName>
        <fullName evidence="3">Uncharacterized protein</fullName>
    </submittedName>
</protein>
<keyword evidence="1" id="KW-0812">Transmembrane</keyword>
<comment type="caution">
    <text evidence="3">The sequence shown here is derived from an EMBL/GenBank/DDBJ whole genome shotgun (WGS) entry which is preliminary data.</text>
</comment>
<accession>A0A8S3Q8I6</accession>
<evidence type="ECO:0000313" key="4">
    <source>
        <dbReference type="Proteomes" id="UP000683360"/>
    </source>
</evidence>
<evidence type="ECO:0000256" key="2">
    <source>
        <dbReference type="SAM" id="SignalP"/>
    </source>
</evidence>
<sequence length="327" mass="37364">MPTYLWRFAIYLLSVEGFTSDILLKKTATVGKDLHITCSFAQSEVGVVSIERDNTDEVTMNVTNSCGLLYCNANYDYFCNESKIILTIPGIFVQDSLHGSRWKCHIKSADIYSEALLLYVNDIPNKEPVNGAAVGVGTAFAVILVTLGVTSLIIILYRKRRFTKQKFFSLMVNRRTAETDEHVYSELQDIKPDSKQKQERSEKGYSWSFALFLLVFEGYSSAYPSLTTSADKATYGIDFNFTCNYMYYPFIYHVDILRDNILLECRFLIPCESIRYNLNYTCTCNDTAIILTIPGTFDIESLHGSQWTCYNFYLWEVSNKVLLKING</sequence>
<dbReference type="OrthoDB" id="6130865at2759"/>
<organism evidence="3 4">
    <name type="scientific">Mytilus edulis</name>
    <name type="common">Blue mussel</name>
    <dbReference type="NCBI Taxonomy" id="6550"/>
    <lineage>
        <taxon>Eukaryota</taxon>
        <taxon>Metazoa</taxon>
        <taxon>Spiralia</taxon>
        <taxon>Lophotrochozoa</taxon>
        <taxon>Mollusca</taxon>
        <taxon>Bivalvia</taxon>
        <taxon>Autobranchia</taxon>
        <taxon>Pteriomorphia</taxon>
        <taxon>Mytilida</taxon>
        <taxon>Mytiloidea</taxon>
        <taxon>Mytilidae</taxon>
        <taxon>Mytilinae</taxon>
        <taxon>Mytilus</taxon>
    </lineage>
</organism>
<feature type="chain" id="PRO_5035733690" evidence="2">
    <location>
        <begin position="18"/>
        <end position="327"/>
    </location>
</feature>
<keyword evidence="1" id="KW-1133">Transmembrane helix</keyword>
<keyword evidence="4" id="KW-1185">Reference proteome</keyword>
<proteinExistence type="predicted"/>
<feature type="transmembrane region" description="Helical" evidence="1">
    <location>
        <begin position="132"/>
        <end position="157"/>
    </location>
</feature>
<gene>
    <name evidence="3" type="ORF">MEDL_6052</name>
</gene>
<name>A0A8S3Q8I6_MYTED</name>